<dbReference type="InterPro" id="IPR013818">
    <property type="entry name" value="Lipase"/>
</dbReference>
<dbReference type="InterPro" id="IPR029058">
    <property type="entry name" value="AB_hydrolase_fold"/>
</dbReference>
<dbReference type="PANTHER" id="PTHR11610:SF151">
    <property type="entry name" value="PHOSPHOLIPASE A1 MEMBER A-LIKE PROTEIN"/>
    <property type="match status" value="1"/>
</dbReference>
<evidence type="ECO:0000256" key="2">
    <source>
        <dbReference type="ARBA" id="ARBA00010701"/>
    </source>
</evidence>
<gene>
    <name evidence="6" type="ORF">PR048_022673</name>
</gene>
<proteinExistence type="inferred from homology"/>
<keyword evidence="7" id="KW-1185">Reference proteome</keyword>
<dbReference type="Pfam" id="PF00151">
    <property type="entry name" value="Lipase"/>
    <property type="match status" value="1"/>
</dbReference>
<comment type="similarity">
    <text evidence="2 4">Belongs to the AB hydrolase superfamily. Lipase family.</text>
</comment>
<evidence type="ECO:0000259" key="5">
    <source>
        <dbReference type="Pfam" id="PF00151"/>
    </source>
</evidence>
<name>A0ABQ9GS26_9NEOP</name>
<dbReference type="PANTHER" id="PTHR11610">
    <property type="entry name" value="LIPASE"/>
    <property type="match status" value="1"/>
</dbReference>
<dbReference type="Gene3D" id="3.40.50.1820">
    <property type="entry name" value="alpha/beta hydrolase"/>
    <property type="match status" value="1"/>
</dbReference>
<dbReference type="EMBL" id="JARBHB010000009">
    <property type="protein sequence ID" value="KAJ8874784.1"/>
    <property type="molecule type" value="Genomic_DNA"/>
</dbReference>
<evidence type="ECO:0000313" key="6">
    <source>
        <dbReference type="EMBL" id="KAJ8874784.1"/>
    </source>
</evidence>
<reference evidence="6 7" key="1">
    <citation type="submission" date="2023-02" db="EMBL/GenBank/DDBJ databases">
        <title>LHISI_Scaffold_Assembly.</title>
        <authorList>
            <person name="Stuart O.P."/>
            <person name="Cleave R."/>
            <person name="Magrath M.J.L."/>
            <person name="Mikheyev A.S."/>
        </authorList>
    </citation>
    <scope>NUCLEOTIDE SEQUENCE [LARGE SCALE GENOMIC DNA]</scope>
    <source>
        <strain evidence="6">Daus_M_001</strain>
        <tissue evidence="6">Leg muscle</tissue>
    </source>
</reference>
<accession>A0ABQ9GS26</accession>
<organism evidence="6 7">
    <name type="scientific">Dryococelus australis</name>
    <dbReference type="NCBI Taxonomy" id="614101"/>
    <lineage>
        <taxon>Eukaryota</taxon>
        <taxon>Metazoa</taxon>
        <taxon>Ecdysozoa</taxon>
        <taxon>Arthropoda</taxon>
        <taxon>Hexapoda</taxon>
        <taxon>Insecta</taxon>
        <taxon>Pterygota</taxon>
        <taxon>Neoptera</taxon>
        <taxon>Polyneoptera</taxon>
        <taxon>Phasmatodea</taxon>
        <taxon>Verophasmatodea</taxon>
        <taxon>Anareolatae</taxon>
        <taxon>Phasmatidae</taxon>
        <taxon>Eurycanthinae</taxon>
        <taxon>Dryococelus</taxon>
    </lineage>
</organism>
<keyword evidence="3" id="KW-0964">Secreted</keyword>
<evidence type="ECO:0000256" key="1">
    <source>
        <dbReference type="ARBA" id="ARBA00004613"/>
    </source>
</evidence>
<dbReference type="InterPro" id="IPR000734">
    <property type="entry name" value="TAG_lipase"/>
</dbReference>
<feature type="domain" description="Lipase" evidence="5">
    <location>
        <begin position="2"/>
        <end position="56"/>
    </location>
</feature>
<evidence type="ECO:0000313" key="7">
    <source>
        <dbReference type="Proteomes" id="UP001159363"/>
    </source>
</evidence>
<dbReference type="SUPFAM" id="SSF53474">
    <property type="entry name" value="alpha/beta-Hydrolases"/>
    <property type="match status" value="1"/>
</dbReference>
<evidence type="ECO:0000256" key="4">
    <source>
        <dbReference type="RuleBase" id="RU004262"/>
    </source>
</evidence>
<sequence>MPLFATRGPEGRLDASDARFVDVVHSNAFVQGMAQECGHSDFYMNGGLMQPGCSSELSESPTSILSSH</sequence>
<comment type="caution">
    <text evidence="6">The sequence shown here is derived from an EMBL/GenBank/DDBJ whole genome shotgun (WGS) entry which is preliminary data.</text>
</comment>
<evidence type="ECO:0000256" key="3">
    <source>
        <dbReference type="ARBA" id="ARBA00022525"/>
    </source>
</evidence>
<dbReference type="Proteomes" id="UP001159363">
    <property type="component" value="Chromosome 8"/>
</dbReference>
<comment type="subcellular location">
    <subcellularLocation>
        <location evidence="1">Secreted</location>
    </subcellularLocation>
</comment>
<protein>
    <recommendedName>
        <fullName evidence="5">Lipase domain-containing protein</fullName>
    </recommendedName>
</protein>